<dbReference type="OrthoDB" id="6450805at2"/>
<dbReference type="InterPro" id="IPR033441">
    <property type="entry name" value="MukF_C"/>
</dbReference>
<dbReference type="RefSeq" id="WP_047879463.1">
    <property type="nucleotide sequence ID" value="NZ_LDOT01000020.1"/>
</dbReference>
<feature type="domain" description="Chromosome partition protein MukF middle" evidence="8">
    <location>
        <begin position="121"/>
        <end position="281"/>
    </location>
</feature>
<evidence type="ECO:0000256" key="2">
    <source>
        <dbReference type="ARBA" id="ARBA00022618"/>
    </source>
</evidence>
<dbReference type="GO" id="GO:0005509">
    <property type="term" value="F:calcium ion binding"/>
    <property type="evidence" value="ECO:0007669"/>
    <property type="project" value="InterPro"/>
</dbReference>
<accession>A0A0J1GYS3</accession>
<name>A0A0J1GYS3_9GAMM</name>
<evidence type="ECO:0000259" key="8">
    <source>
        <dbReference type="Pfam" id="PF17192"/>
    </source>
</evidence>
<dbReference type="CDD" id="cd16337">
    <property type="entry name" value="MukF_C"/>
    <property type="match status" value="1"/>
</dbReference>
<dbReference type="SUPFAM" id="SSF140570">
    <property type="entry name" value="MukF C-terminal domain-like"/>
    <property type="match status" value="1"/>
</dbReference>
<keyword evidence="4" id="KW-0106">Calcium</keyword>
<proteinExistence type="predicted"/>
<dbReference type="InterPro" id="IPR033440">
    <property type="entry name" value="MukF_M"/>
</dbReference>
<dbReference type="InterPro" id="IPR005582">
    <property type="entry name" value="Chromosome_partition_MukF"/>
</dbReference>
<dbReference type="Proteomes" id="UP000036097">
    <property type="component" value="Unassembled WGS sequence"/>
</dbReference>
<evidence type="ECO:0000313" key="10">
    <source>
        <dbReference type="EMBL" id="KLV04788.1"/>
    </source>
</evidence>
<dbReference type="GO" id="GO:0007059">
    <property type="term" value="P:chromosome segregation"/>
    <property type="evidence" value="ECO:0007669"/>
    <property type="project" value="UniProtKB-KW"/>
</dbReference>
<dbReference type="Gene3D" id="1.10.225.40">
    <property type="entry name" value="MukF, C-terminal domain"/>
    <property type="match status" value="1"/>
</dbReference>
<dbReference type="STRING" id="1195763.ABT56_13790"/>
<keyword evidence="1" id="KW-0963">Cytoplasm</keyword>
<dbReference type="InterPro" id="IPR038198">
    <property type="entry name" value="MukF_C_sf"/>
</dbReference>
<dbReference type="SUPFAM" id="SSF46785">
    <property type="entry name" value="Winged helix' DNA-binding domain"/>
    <property type="match status" value="1"/>
</dbReference>
<dbReference type="Gene3D" id="1.20.58.590">
    <property type="entry name" value="Chromosome partition protein MukF, middle domain"/>
    <property type="match status" value="1"/>
</dbReference>
<dbReference type="AlphaFoldDB" id="A0A0J1GYS3"/>
<feature type="domain" description="Chromosome partition protein MukF winged-helix" evidence="7">
    <location>
        <begin position="3"/>
        <end position="117"/>
    </location>
</feature>
<reference evidence="10 11" key="1">
    <citation type="submission" date="2015-05" db="EMBL/GenBank/DDBJ databases">
        <title>Photobacterium galathea sp. nov.</title>
        <authorList>
            <person name="Machado H."/>
            <person name="Gram L."/>
        </authorList>
    </citation>
    <scope>NUCLEOTIDE SEQUENCE [LARGE SCALE GENOMIC DNA]</scope>
    <source>
        <strain evidence="10 11">CGMCC 1.12159</strain>
    </source>
</reference>
<dbReference type="Pfam" id="PF17192">
    <property type="entry name" value="MukF_M"/>
    <property type="match status" value="1"/>
</dbReference>
<keyword evidence="11" id="KW-1185">Reference proteome</keyword>
<gene>
    <name evidence="10" type="ORF">ABT56_13790</name>
</gene>
<evidence type="ECO:0000256" key="5">
    <source>
        <dbReference type="ARBA" id="ARBA00023067"/>
    </source>
</evidence>
<sequence>MSEVTQTVPELVNWVKQHQFELSLPTERLAFLLAIAVLSGDRFDEELGEGELVDAFRIVSDLFGQTPETISFRANNAINELVRQRLISRFTSEMTDGASIYRLSPLALGITDYYARHREYSNLKLSIQLAMVADEINKAASAAQQGGDEKHWRKNVHAVLKYSVAEIFDRIDLNQRSMDEQQQQVKHDIAELLNQDWRAAITSCEMLLNETSSTLRELQDTLQAAGDQLQTQLLIIQETVQGKPELDFVDAMVYNLQAKLDRIINWGQQAIDLWIGYDRHVHKFIRTAIDMDKNRAFSQRLRQSVQDYFDAPWVLTYADAERLLDMRDESLVLRDDEVTGLVPEEMEFEELDLVNDLLAEQVAAMLQAHRDNGTPINLSTLLKDYLAQHPHAQHFDLARLVVDQAVRLGYSESDFNAIQPDWEAINEYGAKVQANVIDKY</sequence>
<keyword evidence="3" id="KW-0159">Chromosome partition</keyword>
<evidence type="ECO:0000256" key="1">
    <source>
        <dbReference type="ARBA" id="ARBA00022490"/>
    </source>
</evidence>
<dbReference type="GO" id="GO:0030261">
    <property type="term" value="P:chromosome condensation"/>
    <property type="evidence" value="ECO:0007669"/>
    <property type="project" value="UniProtKB-KW"/>
</dbReference>
<dbReference type="GO" id="GO:0006260">
    <property type="term" value="P:DNA replication"/>
    <property type="evidence" value="ECO:0007669"/>
    <property type="project" value="InterPro"/>
</dbReference>
<keyword evidence="2" id="KW-0132">Cell division</keyword>
<dbReference type="InterPro" id="IPR036390">
    <property type="entry name" value="WH_DNA-bd_sf"/>
</dbReference>
<evidence type="ECO:0000259" key="9">
    <source>
        <dbReference type="Pfam" id="PF17193"/>
    </source>
</evidence>
<keyword evidence="6" id="KW-0131">Cell cycle</keyword>
<dbReference type="GO" id="GO:0051301">
    <property type="term" value="P:cell division"/>
    <property type="evidence" value="ECO:0007669"/>
    <property type="project" value="UniProtKB-KW"/>
</dbReference>
<comment type="caution">
    <text evidence="10">The sequence shown here is derived from an EMBL/GenBank/DDBJ whole genome shotgun (WGS) entry which is preliminary data.</text>
</comment>
<dbReference type="InterPro" id="IPR036388">
    <property type="entry name" value="WH-like_DNA-bd_sf"/>
</dbReference>
<evidence type="ECO:0000313" key="11">
    <source>
        <dbReference type="Proteomes" id="UP000036097"/>
    </source>
</evidence>
<dbReference type="CDD" id="cd16335">
    <property type="entry name" value="MukF_N"/>
    <property type="match status" value="1"/>
</dbReference>
<evidence type="ECO:0000256" key="6">
    <source>
        <dbReference type="ARBA" id="ARBA00023306"/>
    </source>
</evidence>
<dbReference type="Gene3D" id="1.10.10.10">
    <property type="entry name" value="Winged helix-like DNA-binding domain superfamily/Winged helix DNA-binding domain"/>
    <property type="match status" value="1"/>
</dbReference>
<dbReference type="Pfam" id="PF17193">
    <property type="entry name" value="MukF_C"/>
    <property type="match status" value="1"/>
</dbReference>
<dbReference type="InterPro" id="IPR036141">
    <property type="entry name" value="MukF_M_sp"/>
</dbReference>
<dbReference type="NCBIfam" id="NF003615">
    <property type="entry name" value="PRK05260.1"/>
    <property type="match status" value="1"/>
</dbReference>
<evidence type="ECO:0000256" key="3">
    <source>
        <dbReference type="ARBA" id="ARBA00022829"/>
    </source>
</evidence>
<dbReference type="EMBL" id="LDOT01000020">
    <property type="protein sequence ID" value="KLV04788.1"/>
    <property type="molecule type" value="Genomic_DNA"/>
</dbReference>
<dbReference type="PIRSF" id="PIRSF018282">
    <property type="entry name" value="MukF"/>
    <property type="match status" value="1"/>
</dbReference>
<evidence type="ECO:0000259" key="7">
    <source>
        <dbReference type="Pfam" id="PF03882"/>
    </source>
</evidence>
<dbReference type="Pfam" id="PF03882">
    <property type="entry name" value="WHD_KicB"/>
    <property type="match status" value="1"/>
</dbReference>
<organism evidence="10 11">
    <name type="scientific">Photobacterium aquae</name>
    <dbReference type="NCBI Taxonomy" id="1195763"/>
    <lineage>
        <taxon>Bacteria</taxon>
        <taxon>Pseudomonadati</taxon>
        <taxon>Pseudomonadota</taxon>
        <taxon>Gammaproteobacteria</taxon>
        <taxon>Vibrionales</taxon>
        <taxon>Vibrionaceae</taxon>
        <taxon>Photobacterium</taxon>
    </lineage>
</organism>
<protein>
    <submittedName>
        <fullName evidence="10">Condesin subunit F</fullName>
    </submittedName>
</protein>
<feature type="domain" description="Chromosome partition protein MukF C-terminal" evidence="9">
    <location>
        <begin position="283"/>
        <end position="440"/>
    </location>
</feature>
<dbReference type="InterPro" id="IPR033439">
    <property type="entry name" value="MukF_WHTH"/>
</dbReference>
<dbReference type="PATRIC" id="fig|1195763.3.peg.2922"/>
<keyword evidence="5" id="KW-0226">DNA condensation</keyword>
<evidence type="ECO:0000256" key="4">
    <source>
        <dbReference type="ARBA" id="ARBA00022837"/>
    </source>
</evidence>